<dbReference type="Proteomes" id="UP000655366">
    <property type="component" value="Unassembled WGS sequence"/>
</dbReference>
<gene>
    <name evidence="2" type="ORF">IV500_04505</name>
</gene>
<dbReference type="EMBL" id="JADNYM010000005">
    <property type="protein sequence ID" value="MBG0738682.1"/>
    <property type="molecule type" value="Genomic_DNA"/>
</dbReference>
<feature type="compositionally biased region" description="Polar residues" evidence="1">
    <location>
        <begin position="172"/>
        <end position="183"/>
    </location>
</feature>
<accession>A0A931CHI0</accession>
<feature type="compositionally biased region" description="Basic and acidic residues" evidence="1">
    <location>
        <begin position="184"/>
        <end position="205"/>
    </location>
</feature>
<organism evidence="2 3">
    <name type="scientific">Arthrobacter terrae</name>
    <dbReference type="NCBI Taxonomy" id="2935737"/>
    <lineage>
        <taxon>Bacteria</taxon>
        <taxon>Bacillati</taxon>
        <taxon>Actinomycetota</taxon>
        <taxon>Actinomycetes</taxon>
        <taxon>Micrococcales</taxon>
        <taxon>Micrococcaceae</taxon>
        <taxon>Arthrobacter</taxon>
    </lineage>
</organism>
<reference evidence="2 3" key="1">
    <citation type="submission" date="2020-11" db="EMBL/GenBank/DDBJ databases">
        <title>Arthrobacter antarcticus sp. nov., isolated from Antarctic Soil.</title>
        <authorList>
            <person name="Li J."/>
        </authorList>
    </citation>
    <scope>NUCLEOTIDE SEQUENCE [LARGE SCALE GENOMIC DNA]</scope>
    <source>
        <strain evidence="2 3">Z1-20</strain>
    </source>
</reference>
<evidence type="ECO:0000313" key="3">
    <source>
        <dbReference type="Proteomes" id="UP000655366"/>
    </source>
</evidence>
<proteinExistence type="predicted"/>
<name>A0A931CHI0_9MICC</name>
<protein>
    <submittedName>
        <fullName evidence="2">Uncharacterized protein</fullName>
    </submittedName>
</protein>
<comment type="caution">
    <text evidence="2">The sequence shown here is derived from an EMBL/GenBank/DDBJ whole genome shotgun (WGS) entry which is preliminary data.</text>
</comment>
<dbReference type="AlphaFoldDB" id="A0A931CHI0"/>
<evidence type="ECO:0000256" key="1">
    <source>
        <dbReference type="SAM" id="MobiDB-lite"/>
    </source>
</evidence>
<feature type="region of interest" description="Disordered" evidence="1">
    <location>
        <begin position="170"/>
        <end position="205"/>
    </location>
</feature>
<keyword evidence="3" id="KW-1185">Reference proteome</keyword>
<sequence length="205" mass="23581">MNKNMYLVNKETGLIHVYFKQDPRLMANDPVSAPCYLSGNVYMADGLGLTLDRLRELDFSGESEYDYSEGTSLNEFSGDSTPFLFIQHVHYASYKGYRIIRFADGIQVYDDFSSSDMLEVQAFIGLLFERHLGLDEIKKWDDVAWDKYGLLARVAEDFTIEGDDDELIFDSESFTNRPQLETPSSERFEEKRARDAEESARQAAR</sequence>
<evidence type="ECO:0000313" key="2">
    <source>
        <dbReference type="EMBL" id="MBG0738682.1"/>
    </source>
</evidence>
<dbReference type="RefSeq" id="WP_196395633.1">
    <property type="nucleotide sequence ID" value="NZ_JADNYM010000005.1"/>
</dbReference>